<evidence type="ECO:0000256" key="6">
    <source>
        <dbReference type="ARBA" id="ARBA00023288"/>
    </source>
</evidence>
<dbReference type="STRING" id="1890683.A0A427XTE5"/>
<feature type="region of interest" description="Disordered" evidence="8">
    <location>
        <begin position="1"/>
        <end position="22"/>
    </location>
</feature>
<keyword evidence="4" id="KW-0472">Membrane</keyword>
<evidence type="ECO:0000259" key="9">
    <source>
        <dbReference type="PROSITE" id="PS51677"/>
    </source>
</evidence>
<dbReference type="Proteomes" id="UP000279259">
    <property type="component" value="Unassembled WGS sequence"/>
</dbReference>
<dbReference type="Pfam" id="PF01522">
    <property type="entry name" value="Polysacc_deac_1"/>
    <property type="match status" value="1"/>
</dbReference>
<keyword evidence="2" id="KW-1003">Cell membrane</keyword>
<gene>
    <name evidence="10" type="ORF">EHS25_006043</name>
</gene>
<proteinExistence type="predicted"/>
<evidence type="ECO:0000256" key="2">
    <source>
        <dbReference type="ARBA" id="ARBA00022475"/>
    </source>
</evidence>
<sequence>MPSSEYSDDYGPRDLVGYGPNPPDARWPNGAKVAIQVVLNYEEGSEATPLNGDGRSERLASELGPGCQALEGTRNVNIESLYEYGSRAGVWRILRLLEEYGIRCTSYMIGMALLQNPEVGQALVAGGHEVASHGWRWLDRSAWTVDQEAEYIRKTVDAIRQVTGQPPRGWYYGMVQSKAGVRSRALVVKTFKELGLPLKYYSDDYSDDLPHWVAQRGGDGSEGLLIVPYALDTNDYKDGNHNSFLSPDNFASYLIGAFDELYREGVAGRPKMMSIGLHARLVGRPGRIAGLRKFFEHVKKHEGVWYATREEIADHWAEVHPYKV</sequence>
<organism evidence="10 11">
    <name type="scientific">Saitozyma podzolica</name>
    <dbReference type="NCBI Taxonomy" id="1890683"/>
    <lineage>
        <taxon>Eukaryota</taxon>
        <taxon>Fungi</taxon>
        <taxon>Dikarya</taxon>
        <taxon>Basidiomycota</taxon>
        <taxon>Agaricomycotina</taxon>
        <taxon>Tremellomycetes</taxon>
        <taxon>Tremellales</taxon>
        <taxon>Trimorphomycetaceae</taxon>
        <taxon>Saitozyma</taxon>
    </lineage>
</organism>
<dbReference type="GO" id="GO:0005886">
    <property type="term" value="C:plasma membrane"/>
    <property type="evidence" value="ECO:0007669"/>
    <property type="project" value="UniProtKB-SubCell"/>
</dbReference>
<evidence type="ECO:0000256" key="3">
    <source>
        <dbReference type="ARBA" id="ARBA00022622"/>
    </source>
</evidence>
<evidence type="ECO:0000256" key="5">
    <source>
        <dbReference type="ARBA" id="ARBA00023180"/>
    </source>
</evidence>
<comment type="caution">
    <text evidence="10">The sequence shown here is derived from an EMBL/GenBank/DDBJ whole genome shotgun (WGS) entry which is preliminary data.</text>
</comment>
<reference evidence="10 11" key="1">
    <citation type="submission" date="2018-11" db="EMBL/GenBank/DDBJ databases">
        <title>Genome sequence of Saitozyma podzolica DSM 27192.</title>
        <authorList>
            <person name="Aliyu H."/>
            <person name="Gorte O."/>
            <person name="Ochsenreither K."/>
        </authorList>
    </citation>
    <scope>NUCLEOTIDE SEQUENCE [LARGE SCALE GENOMIC DNA]</scope>
    <source>
        <strain evidence="10 11">DSM 27192</strain>
    </source>
</reference>
<dbReference type="Gene3D" id="3.20.20.370">
    <property type="entry name" value="Glycoside hydrolase/deacetylase"/>
    <property type="match status" value="1"/>
</dbReference>
<evidence type="ECO:0000256" key="1">
    <source>
        <dbReference type="ARBA" id="ARBA00004609"/>
    </source>
</evidence>
<evidence type="ECO:0000256" key="4">
    <source>
        <dbReference type="ARBA" id="ARBA00023136"/>
    </source>
</evidence>
<dbReference type="OrthoDB" id="9970124at2759"/>
<dbReference type="GO" id="GO:0016810">
    <property type="term" value="F:hydrolase activity, acting on carbon-nitrogen (but not peptide) bonds"/>
    <property type="evidence" value="ECO:0007669"/>
    <property type="project" value="InterPro"/>
</dbReference>
<accession>A0A427XTE5</accession>
<keyword evidence="5" id="KW-0325">Glycoprotein</keyword>
<dbReference type="SUPFAM" id="SSF88713">
    <property type="entry name" value="Glycoside hydrolase/deacetylase"/>
    <property type="match status" value="1"/>
</dbReference>
<dbReference type="InterPro" id="IPR011330">
    <property type="entry name" value="Glyco_hydro/deAcase_b/a-brl"/>
</dbReference>
<keyword evidence="7" id="KW-0961">Cell wall biogenesis/degradation</keyword>
<keyword evidence="6" id="KW-0449">Lipoprotein</keyword>
<dbReference type="GO" id="GO:0071555">
    <property type="term" value="P:cell wall organization"/>
    <property type="evidence" value="ECO:0007669"/>
    <property type="project" value="UniProtKB-KW"/>
</dbReference>
<dbReference type="AlphaFoldDB" id="A0A427XTE5"/>
<dbReference type="GO" id="GO:0005975">
    <property type="term" value="P:carbohydrate metabolic process"/>
    <property type="evidence" value="ECO:0007669"/>
    <property type="project" value="InterPro"/>
</dbReference>
<evidence type="ECO:0000256" key="7">
    <source>
        <dbReference type="ARBA" id="ARBA00023316"/>
    </source>
</evidence>
<comment type="subcellular location">
    <subcellularLocation>
        <location evidence="1">Cell membrane</location>
        <topology evidence="1">Lipid-anchor</topology>
        <topology evidence="1">GPI-anchor</topology>
    </subcellularLocation>
</comment>
<name>A0A427XTE5_9TREE</name>
<keyword evidence="3" id="KW-0336">GPI-anchor</keyword>
<keyword evidence="11" id="KW-1185">Reference proteome</keyword>
<dbReference type="PANTHER" id="PTHR43123:SF1">
    <property type="entry name" value="POLYSACCHARIDE DEACETYLASE-RELATED"/>
    <property type="match status" value="1"/>
</dbReference>
<dbReference type="GO" id="GO:0098552">
    <property type="term" value="C:side of membrane"/>
    <property type="evidence" value="ECO:0007669"/>
    <property type="project" value="UniProtKB-KW"/>
</dbReference>
<feature type="domain" description="NodB homology" evidence="9">
    <location>
        <begin position="76"/>
        <end position="307"/>
    </location>
</feature>
<dbReference type="EMBL" id="RSCD01000028">
    <property type="protein sequence ID" value="RSH82110.1"/>
    <property type="molecule type" value="Genomic_DNA"/>
</dbReference>
<dbReference type="PANTHER" id="PTHR43123">
    <property type="entry name" value="POLYSACCHARIDE DEACETYLASE-RELATED"/>
    <property type="match status" value="1"/>
</dbReference>
<protein>
    <recommendedName>
        <fullName evidence="9">NodB homology domain-containing protein</fullName>
    </recommendedName>
</protein>
<dbReference type="PROSITE" id="PS51677">
    <property type="entry name" value="NODB"/>
    <property type="match status" value="1"/>
</dbReference>
<evidence type="ECO:0000313" key="10">
    <source>
        <dbReference type="EMBL" id="RSH82110.1"/>
    </source>
</evidence>
<evidence type="ECO:0000256" key="8">
    <source>
        <dbReference type="SAM" id="MobiDB-lite"/>
    </source>
</evidence>
<dbReference type="InterPro" id="IPR002509">
    <property type="entry name" value="NODB_dom"/>
</dbReference>
<evidence type="ECO:0000313" key="11">
    <source>
        <dbReference type="Proteomes" id="UP000279259"/>
    </source>
</evidence>